<gene>
    <name evidence="1" type="ORF">PXEA_LOCUS7262</name>
</gene>
<sequence length="159" mass="17897">MQTGFYAADFGSDSMICIEWYRFALTSSALLNPPVLQQVGRTRLNTCHLTDLLLVPTAYLATTLSPTSSHLLWPEGSICMATSVFDGKTVGPEPWRPERQSELDFSRFASGVFFLLTTWPIFARPRRLTLSRGQTTDRLSKRLADCLVRGEQFTEKTVN</sequence>
<dbReference type="EMBL" id="CAAALY010019058">
    <property type="protein sequence ID" value="VEL13822.1"/>
    <property type="molecule type" value="Genomic_DNA"/>
</dbReference>
<comment type="caution">
    <text evidence="1">The sequence shown here is derived from an EMBL/GenBank/DDBJ whole genome shotgun (WGS) entry which is preliminary data.</text>
</comment>
<reference evidence="1" key="1">
    <citation type="submission" date="2018-11" db="EMBL/GenBank/DDBJ databases">
        <authorList>
            <consortium name="Pathogen Informatics"/>
        </authorList>
    </citation>
    <scope>NUCLEOTIDE SEQUENCE</scope>
</reference>
<dbReference type="AlphaFoldDB" id="A0A448WK72"/>
<accession>A0A448WK72</accession>
<evidence type="ECO:0000313" key="1">
    <source>
        <dbReference type="EMBL" id="VEL13822.1"/>
    </source>
</evidence>
<proteinExistence type="predicted"/>
<protein>
    <submittedName>
        <fullName evidence="1">Uncharacterized protein</fullName>
    </submittedName>
</protein>
<keyword evidence="2" id="KW-1185">Reference proteome</keyword>
<evidence type="ECO:0000313" key="2">
    <source>
        <dbReference type="Proteomes" id="UP000784294"/>
    </source>
</evidence>
<dbReference type="Proteomes" id="UP000784294">
    <property type="component" value="Unassembled WGS sequence"/>
</dbReference>
<organism evidence="1 2">
    <name type="scientific">Protopolystoma xenopodis</name>
    <dbReference type="NCBI Taxonomy" id="117903"/>
    <lineage>
        <taxon>Eukaryota</taxon>
        <taxon>Metazoa</taxon>
        <taxon>Spiralia</taxon>
        <taxon>Lophotrochozoa</taxon>
        <taxon>Platyhelminthes</taxon>
        <taxon>Monogenea</taxon>
        <taxon>Polyopisthocotylea</taxon>
        <taxon>Polystomatidea</taxon>
        <taxon>Polystomatidae</taxon>
        <taxon>Protopolystoma</taxon>
    </lineage>
</organism>
<name>A0A448WK72_9PLAT</name>